<feature type="transmembrane region" description="Helical" evidence="6">
    <location>
        <begin position="328"/>
        <end position="349"/>
    </location>
</feature>
<dbReference type="Proteomes" id="UP000184330">
    <property type="component" value="Unassembled WGS sequence"/>
</dbReference>
<dbReference type="OrthoDB" id="3639251at2759"/>
<evidence type="ECO:0000256" key="3">
    <source>
        <dbReference type="ARBA" id="ARBA00022692"/>
    </source>
</evidence>
<feature type="transmembrane region" description="Helical" evidence="6">
    <location>
        <begin position="233"/>
        <end position="260"/>
    </location>
</feature>
<evidence type="ECO:0000256" key="1">
    <source>
        <dbReference type="ARBA" id="ARBA00004141"/>
    </source>
</evidence>
<dbReference type="PANTHER" id="PTHR43791:SF15">
    <property type="entry name" value="TRANSPORTER SEO1-RELATED"/>
    <property type="match status" value="1"/>
</dbReference>
<dbReference type="GO" id="GO:0016020">
    <property type="term" value="C:membrane"/>
    <property type="evidence" value="ECO:0007669"/>
    <property type="project" value="UniProtKB-SubCell"/>
</dbReference>
<dbReference type="EMBL" id="FJOG01000016">
    <property type="protein sequence ID" value="CZR60405.1"/>
    <property type="molecule type" value="Genomic_DNA"/>
</dbReference>
<keyword evidence="3 6" id="KW-0812">Transmembrane</keyword>
<feature type="transmembrane region" description="Helical" evidence="6">
    <location>
        <begin position="302"/>
        <end position="321"/>
    </location>
</feature>
<feature type="transmembrane region" description="Helical" evidence="6">
    <location>
        <begin position="272"/>
        <end position="296"/>
    </location>
</feature>
<organism evidence="7 8">
    <name type="scientific">Phialocephala subalpina</name>
    <dbReference type="NCBI Taxonomy" id="576137"/>
    <lineage>
        <taxon>Eukaryota</taxon>
        <taxon>Fungi</taxon>
        <taxon>Dikarya</taxon>
        <taxon>Ascomycota</taxon>
        <taxon>Pezizomycotina</taxon>
        <taxon>Leotiomycetes</taxon>
        <taxon>Helotiales</taxon>
        <taxon>Mollisiaceae</taxon>
        <taxon>Phialocephala</taxon>
        <taxon>Phialocephala fortinii species complex</taxon>
    </lineage>
</organism>
<reference evidence="7 8" key="1">
    <citation type="submission" date="2016-03" db="EMBL/GenBank/DDBJ databases">
        <authorList>
            <person name="Ploux O."/>
        </authorList>
    </citation>
    <scope>NUCLEOTIDE SEQUENCE [LARGE SCALE GENOMIC DNA]</scope>
    <source>
        <strain evidence="7 8">UAMH 11012</strain>
    </source>
</reference>
<dbReference type="SUPFAM" id="SSF103473">
    <property type="entry name" value="MFS general substrate transporter"/>
    <property type="match status" value="1"/>
</dbReference>
<dbReference type="AlphaFoldDB" id="A0A1L7X5Y8"/>
<evidence type="ECO:0000256" key="4">
    <source>
        <dbReference type="ARBA" id="ARBA00022989"/>
    </source>
</evidence>
<evidence type="ECO:0000256" key="6">
    <source>
        <dbReference type="SAM" id="Phobius"/>
    </source>
</evidence>
<evidence type="ECO:0000256" key="2">
    <source>
        <dbReference type="ARBA" id="ARBA00022448"/>
    </source>
</evidence>
<keyword evidence="5 6" id="KW-0472">Membrane</keyword>
<keyword evidence="2" id="KW-0813">Transport</keyword>
<accession>A0A1L7X5Y8</accession>
<evidence type="ECO:0000313" key="7">
    <source>
        <dbReference type="EMBL" id="CZR60405.1"/>
    </source>
</evidence>
<comment type="subcellular location">
    <subcellularLocation>
        <location evidence="1">Membrane</location>
        <topology evidence="1">Multi-pass membrane protein</topology>
    </subcellularLocation>
</comment>
<gene>
    <name evidence="7" type="ORF">PAC_10301</name>
</gene>
<keyword evidence="4 6" id="KW-1133">Transmembrane helix</keyword>
<protein>
    <submittedName>
        <fullName evidence="7">Related to permease of the major facilitator superfamily</fullName>
    </submittedName>
</protein>
<dbReference type="InterPro" id="IPR036259">
    <property type="entry name" value="MFS_trans_sf"/>
</dbReference>
<keyword evidence="8" id="KW-1185">Reference proteome</keyword>
<name>A0A1L7X5Y8_9HELO</name>
<sequence>MAEVAVDSSKPRKSFFQNFRWFDENDTLEERKLIWKLDLLIVPYAMLVYWVKYLDAANLRGNDFSHLQSALLIGNCIGQVPGAYFFPKLPLHIFIPTLDLGWGIFNLLQYRATGLPELMAYRFLIGLFEPFIIRWGLGIKDMNCVDEGPASTLNLDGVNGLAGWRWNFIITSVCTIPLAFVGWFIFPGTPDKPNRFSITKKDVGLAKKRLEKAGHRPPAAWTLSLIKKVFSTWHIYILLFWDIIFWNGSLNTANGGYLLWIKSLKRYSVPEVNNLGATMPAIRIFITLAVCFGSGFFRSPHWAITLAYLMNILGLPIIVIWDVPEPGLWFAFNTTYFANAISSVLYGGITKGYSFVLACAIMLIVMTWVVKYLHDKQERQFKELQESDDERNREGVDLTELNIEVEPTKKD</sequence>
<feature type="transmembrane region" description="Helical" evidence="6">
    <location>
        <begin position="166"/>
        <end position="186"/>
    </location>
</feature>
<dbReference type="GO" id="GO:0022857">
    <property type="term" value="F:transmembrane transporter activity"/>
    <property type="evidence" value="ECO:0007669"/>
    <property type="project" value="TreeGrafter"/>
</dbReference>
<proteinExistence type="predicted"/>
<dbReference type="Gene3D" id="1.20.1250.20">
    <property type="entry name" value="MFS general substrate transporter like domains"/>
    <property type="match status" value="2"/>
</dbReference>
<evidence type="ECO:0000313" key="8">
    <source>
        <dbReference type="Proteomes" id="UP000184330"/>
    </source>
</evidence>
<evidence type="ECO:0000256" key="5">
    <source>
        <dbReference type="ARBA" id="ARBA00023136"/>
    </source>
</evidence>
<dbReference type="PANTHER" id="PTHR43791">
    <property type="entry name" value="PERMEASE-RELATED"/>
    <property type="match status" value="1"/>
</dbReference>
<feature type="transmembrane region" description="Helical" evidence="6">
    <location>
        <begin position="355"/>
        <end position="373"/>
    </location>
</feature>